<dbReference type="PROSITE" id="PS51257">
    <property type="entry name" value="PROKAR_LIPOPROTEIN"/>
    <property type="match status" value="1"/>
</dbReference>
<dbReference type="AlphaFoldDB" id="A0A1N6H621"/>
<dbReference type="EMBL" id="FSRQ01000002">
    <property type="protein sequence ID" value="SIO15209.1"/>
    <property type="molecule type" value="Genomic_DNA"/>
</dbReference>
<sequence length="202" mass="23808">MKHYLFLILLLLISCKKNEARKEITPKDELLNLRYEVLNQLIKSDSATLGFNHFIYNSTLSPVNIDIEDNEIRPLGIDLKYDSIFLQKDSGYYKNQERNVLNFKFDKSRIKGKLKYITGQELQELQELQEIKESNFWTEFDKKYGHNCIRRFSVPFFNKDKTMCIVQNSMSCGPLDGGGNTIIYKKKNGKWVVLRTFDRWVS</sequence>
<keyword evidence="2" id="KW-1185">Reference proteome</keyword>
<proteinExistence type="predicted"/>
<evidence type="ECO:0000313" key="1">
    <source>
        <dbReference type="EMBL" id="SIO15209.1"/>
    </source>
</evidence>
<dbReference type="RefSeq" id="WP_074230412.1">
    <property type="nucleotide sequence ID" value="NZ_FSRQ01000002.1"/>
</dbReference>
<evidence type="ECO:0000313" key="2">
    <source>
        <dbReference type="Proteomes" id="UP000184782"/>
    </source>
</evidence>
<name>A0A1N6H621_9FLAO</name>
<reference evidence="2" key="1">
    <citation type="submission" date="2016-12" db="EMBL/GenBank/DDBJ databases">
        <authorList>
            <person name="Varghese N."/>
            <person name="Submissions S."/>
        </authorList>
    </citation>
    <scope>NUCLEOTIDE SEQUENCE [LARGE SCALE GENOMIC DNA]</scope>
    <source>
        <strain evidence="2">DSM 16779</strain>
    </source>
</reference>
<gene>
    <name evidence="1" type="ORF">SAMN05421769_2238</name>
</gene>
<dbReference type="STRING" id="59733.SAMN05421769_2238"/>
<organism evidence="1 2">
    <name type="scientific">Chryseobacterium scophthalmum</name>
    <dbReference type="NCBI Taxonomy" id="59733"/>
    <lineage>
        <taxon>Bacteria</taxon>
        <taxon>Pseudomonadati</taxon>
        <taxon>Bacteroidota</taxon>
        <taxon>Flavobacteriia</taxon>
        <taxon>Flavobacteriales</taxon>
        <taxon>Weeksellaceae</taxon>
        <taxon>Chryseobacterium group</taxon>
        <taxon>Chryseobacterium</taxon>
    </lineage>
</organism>
<accession>A0A1N6H621</accession>
<dbReference type="OrthoDB" id="1120813at2"/>
<protein>
    <submittedName>
        <fullName evidence="1">Uncharacterized protein</fullName>
    </submittedName>
</protein>
<dbReference type="Proteomes" id="UP000184782">
    <property type="component" value="Unassembled WGS sequence"/>
</dbReference>